<name>A0A6J6NH68_9ZZZZ</name>
<dbReference type="InterPro" id="IPR048254">
    <property type="entry name" value="CDP_ALCOHOL_P_TRANSF_CS"/>
</dbReference>
<dbReference type="EMBL" id="CAEZXQ010000002">
    <property type="protein sequence ID" value="CAB4684298.1"/>
    <property type="molecule type" value="Genomic_DNA"/>
</dbReference>
<protein>
    <submittedName>
        <fullName evidence="12">Unannotated protein</fullName>
    </submittedName>
</protein>
<keyword evidence="6 11" id="KW-1133">Transmembrane helix</keyword>
<gene>
    <name evidence="12" type="ORF">UFOPK2576_00049</name>
</gene>
<evidence type="ECO:0000256" key="4">
    <source>
        <dbReference type="ARBA" id="ARBA00022679"/>
    </source>
</evidence>
<feature type="transmembrane region" description="Helical" evidence="11">
    <location>
        <begin position="84"/>
        <end position="105"/>
    </location>
</feature>
<feature type="transmembrane region" description="Helical" evidence="11">
    <location>
        <begin position="18"/>
        <end position="41"/>
    </location>
</feature>
<keyword evidence="8 11" id="KW-0472">Membrane</keyword>
<comment type="subcellular location">
    <subcellularLocation>
        <location evidence="1">Membrane</location>
        <topology evidence="1">Multi-pass membrane protein</topology>
    </subcellularLocation>
</comment>
<feature type="transmembrane region" description="Helical" evidence="11">
    <location>
        <begin position="117"/>
        <end position="137"/>
    </location>
</feature>
<dbReference type="PANTHER" id="PTHR14269:SF62">
    <property type="entry name" value="CDP-DIACYLGLYCEROL--GLYCEROL-3-PHOSPHATE 3-PHOSPHATIDYLTRANSFERASE 1, CHLOROPLASTIC"/>
    <property type="match status" value="1"/>
</dbReference>
<keyword evidence="9" id="KW-0594">Phospholipid biosynthesis</keyword>
<keyword evidence="4" id="KW-0808">Transferase</keyword>
<comment type="similarity">
    <text evidence="2">Belongs to the CDP-alcohol phosphatidyltransferase class-I family.</text>
</comment>
<dbReference type="InterPro" id="IPR050324">
    <property type="entry name" value="CDP-alcohol_PTase-I"/>
</dbReference>
<keyword evidence="5 11" id="KW-0812">Transmembrane</keyword>
<dbReference type="PIRSF" id="PIRSF000847">
    <property type="entry name" value="Phos_ph_gly_syn"/>
    <property type="match status" value="1"/>
</dbReference>
<evidence type="ECO:0000256" key="2">
    <source>
        <dbReference type="ARBA" id="ARBA00010441"/>
    </source>
</evidence>
<keyword evidence="7" id="KW-0443">Lipid metabolism</keyword>
<evidence type="ECO:0000256" key="5">
    <source>
        <dbReference type="ARBA" id="ARBA00022692"/>
    </source>
</evidence>
<evidence type="ECO:0000256" key="9">
    <source>
        <dbReference type="ARBA" id="ARBA00023209"/>
    </source>
</evidence>
<feature type="transmembrane region" description="Helical" evidence="11">
    <location>
        <begin position="143"/>
        <end position="165"/>
    </location>
</feature>
<dbReference type="InterPro" id="IPR000462">
    <property type="entry name" value="CDP-OH_P_trans"/>
</dbReference>
<dbReference type="PROSITE" id="PS00379">
    <property type="entry name" value="CDP_ALCOHOL_P_TRANSF"/>
    <property type="match status" value="1"/>
</dbReference>
<dbReference type="GO" id="GO:0008444">
    <property type="term" value="F:CDP-diacylglycerol-glycerol-3-phosphate 3-phosphatidyltransferase activity"/>
    <property type="evidence" value="ECO:0007669"/>
    <property type="project" value="InterPro"/>
</dbReference>
<evidence type="ECO:0000256" key="6">
    <source>
        <dbReference type="ARBA" id="ARBA00022989"/>
    </source>
</evidence>
<dbReference type="GO" id="GO:0016020">
    <property type="term" value="C:membrane"/>
    <property type="evidence" value="ECO:0007669"/>
    <property type="project" value="UniProtKB-SubCell"/>
</dbReference>
<evidence type="ECO:0000256" key="11">
    <source>
        <dbReference type="SAM" id="Phobius"/>
    </source>
</evidence>
<evidence type="ECO:0000256" key="10">
    <source>
        <dbReference type="ARBA" id="ARBA00023264"/>
    </source>
</evidence>
<dbReference type="AlphaFoldDB" id="A0A6J6NH68"/>
<reference evidence="12" key="1">
    <citation type="submission" date="2020-05" db="EMBL/GenBank/DDBJ databases">
        <authorList>
            <person name="Chiriac C."/>
            <person name="Salcher M."/>
            <person name="Ghai R."/>
            <person name="Kavagutti S V."/>
        </authorList>
    </citation>
    <scope>NUCLEOTIDE SEQUENCE</scope>
</reference>
<dbReference type="InterPro" id="IPR043130">
    <property type="entry name" value="CDP-OH_PTrfase_TM_dom"/>
</dbReference>
<evidence type="ECO:0000313" key="12">
    <source>
        <dbReference type="EMBL" id="CAB4684298.1"/>
    </source>
</evidence>
<sequence length="184" mass="20611">MINIPNALTLLRALGVPLFLYLFLVADQPVLSFIIIVIGGVTDYLDGKVARALNQTSDFGAKFDPTVDRLYIGAVILALASRDYLPWSLVIAIIARDLILLLVVFYQKIRKIPYLEVTYLGKAATFNLLYAFPFLLLKDANVVGSWCYILGWAFAIWGVALYFYTGLQYLVRGLRKPSAVIRGR</sequence>
<organism evidence="12">
    <name type="scientific">freshwater metagenome</name>
    <dbReference type="NCBI Taxonomy" id="449393"/>
    <lineage>
        <taxon>unclassified sequences</taxon>
        <taxon>metagenomes</taxon>
        <taxon>ecological metagenomes</taxon>
    </lineage>
</organism>
<proteinExistence type="inferred from homology"/>
<evidence type="ECO:0000256" key="7">
    <source>
        <dbReference type="ARBA" id="ARBA00023098"/>
    </source>
</evidence>
<evidence type="ECO:0000256" key="8">
    <source>
        <dbReference type="ARBA" id="ARBA00023136"/>
    </source>
</evidence>
<evidence type="ECO:0000256" key="1">
    <source>
        <dbReference type="ARBA" id="ARBA00004141"/>
    </source>
</evidence>
<keyword evidence="3" id="KW-0444">Lipid biosynthesis</keyword>
<keyword evidence="10" id="KW-1208">Phospholipid metabolism</keyword>
<accession>A0A6J6NH68</accession>
<dbReference type="Pfam" id="PF01066">
    <property type="entry name" value="CDP-OH_P_transf"/>
    <property type="match status" value="1"/>
</dbReference>
<evidence type="ECO:0000256" key="3">
    <source>
        <dbReference type="ARBA" id="ARBA00022516"/>
    </source>
</evidence>
<dbReference type="InterPro" id="IPR004570">
    <property type="entry name" value="Phosphatidylglycerol_P_synth"/>
</dbReference>
<dbReference type="Gene3D" id="1.20.120.1760">
    <property type="match status" value="1"/>
</dbReference>
<dbReference type="PANTHER" id="PTHR14269">
    <property type="entry name" value="CDP-DIACYLGLYCEROL--GLYCEROL-3-PHOSPHATE 3-PHOSPHATIDYLTRANSFERASE-RELATED"/>
    <property type="match status" value="1"/>
</dbReference>
<dbReference type="GO" id="GO:0046474">
    <property type="term" value="P:glycerophospholipid biosynthetic process"/>
    <property type="evidence" value="ECO:0007669"/>
    <property type="project" value="TreeGrafter"/>
</dbReference>